<evidence type="ECO:0000256" key="6">
    <source>
        <dbReference type="ARBA" id="ARBA00022840"/>
    </source>
</evidence>
<gene>
    <name evidence="11" type="ORF">THMIRHAS_19660</name>
</gene>
<dbReference type="GO" id="GO:0005829">
    <property type="term" value="C:cytosol"/>
    <property type="evidence" value="ECO:0007669"/>
    <property type="project" value="TreeGrafter"/>
</dbReference>
<dbReference type="InterPro" id="IPR020568">
    <property type="entry name" value="Ribosomal_Su5_D2-typ_SF"/>
</dbReference>
<proteinExistence type="predicted"/>
<dbReference type="SUPFAM" id="SSF55060">
    <property type="entry name" value="GHMP Kinase, C-terminal domain"/>
    <property type="match status" value="1"/>
</dbReference>
<dbReference type="KEGG" id="tse:THMIRHAS_19660"/>
<dbReference type="UniPathway" id="UPA00057">
    <property type="reaction ID" value="UER00098"/>
</dbReference>
<dbReference type="Gene3D" id="3.30.230.10">
    <property type="match status" value="1"/>
</dbReference>
<evidence type="ECO:0000256" key="4">
    <source>
        <dbReference type="ARBA" id="ARBA00022741"/>
    </source>
</evidence>
<evidence type="ECO:0000256" key="3">
    <source>
        <dbReference type="ARBA" id="ARBA00022679"/>
    </source>
</evidence>
<accession>A0A6F8PWS0</accession>
<dbReference type="InterPro" id="IPR014721">
    <property type="entry name" value="Ribsml_uS5_D2-typ_fold_subgr"/>
</dbReference>
<dbReference type="InterPro" id="IPR006205">
    <property type="entry name" value="Mev_gal_kin"/>
</dbReference>
<keyword evidence="5 11" id="KW-0418">Kinase</keyword>
<keyword evidence="8" id="KW-0443">Lipid metabolism</keyword>
<dbReference type="GO" id="GO:0005524">
    <property type="term" value="F:ATP binding"/>
    <property type="evidence" value="ECO:0007669"/>
    <property type="project" value="UniProtKB-KW"/>
</dbReference>
<dbReference type="PANTHER" id="PTHR43290:SF2">
    <property type="entry name" value="MEVALONATE KINASE"/>
    <property type="match status" value="1"/>
</dbReference>
<evidence type="ECO:0000313" key="12">
    <source>
        <dbReference type="Proteomes" id="UP000501726"/>
    </source>
</evidence>
<evidence type="ECO:0000256" key="9">
    <source>
        <dbReference type="ARBA" id="ARBA00029438"/>
    </source>
</evidence>
<evidence type="ECO:0000256" key="5">
    <source>
        <dbReference type="ARBA" id="ARBA00022777"/>
    </source>
</evidence>
<dbReference type="Proteomes" id="UP000501726">
    <property type="component" value="Chromosome"/>
</dbReference>
<evidence type="ECO:0000256" key="2">
    <source>
        <dbReference type="ARBA" id="ARBA00022516"/>
    </source>
</evidence>
<dbReference type="GO" id="GO:0004496">
    <property type="term" value="F:mevalonate kinase activity"/>
    <property type="evidence" value="ECO:0007669"/>
    <property type="project" value="InterPro"/>
</dbReference>
<dbReference type="AlphaFoldDB" id="A0A6F8PWS0"/>
<keyword evidence="2" id="KW-0444">Lipid biosynthesis</keyword>
<evidence type="ECO:0000259" key="10">
    <source>
        <dbReference type="Pfam" id="PF00288"/>
    </source>
</evidence>
<evidence type="ECO:0000256" key="7">
    <source>
        <dbReference type="ARBA" id="ARBA00022842"/>
    </source>
</evidence>
<dbReference type="SUPFAM" id="SSF54211">
    <property type="entry name" value="Ribosomal protein S5 domain 2-like"/>
    <property type="match status" value="1"/>
</dbReference>
<feature type="domain" description="GHMP kinase N-terminal" evidence="10">
    <location>
        <begin position="111"/>
        <end position="185"/>
    </location>
</feature>
<reference evidence="12" key="1">
    <citation type="submission" date="2019-11" db="EMBL/GenBank/DDBJ databases">
        <title>Isolation and characterization of two novel species in the genus Thiomicrorhabdus.</title>
        <authorList>
            <person name="Mochizuki J."/>
            <person name="Kojima H."/>
            <person name="Fukui M."/>
        </authorList>
    </citation>
    <scope>NUCLEOTIDE SEQUENCE [LARGE SCALE GENOMIC DNA]</scope>
    <source>
        <strain evidence="12">aks77</strain>
    </source>
</reference>
<sequence length="351" mass="38801">MSSTKSVQCQVPSKLILCGEHAVLYGSPALSVAINLPTLCKIEWQALPIGHGCELLIDLPDLQHIRRYTSRQWQDQMLEIELRFSEFHQPSSATKNAILLDPTQLIIVCMAQLNRWHPLTEGLWHIRIHSENWLKRGMGSSAAVILATLKAAAAQLALPLKEAQLLKLASTIENYQHGRSSGLDPATLLAKDVIEFHAPNSIHRLGLKLFPLPAWLIDTGEAQSSTADCVKQVQQNFADDNALWQNFTKVVRQIKHAWQAQTVNEFTAGIRQNQQLLEHIGVVPTKVQALIKRLNQLEPPFACAKVCGAGSVSGDAAGVVIYFGYHAPTKLCHEMGYKLLALSLYDSTQGT</sequence>
<keyword evidence="6" id="KW-0067">ATP-binding</keyword>
<dbReference type="InterPro" id="IPR036554">
    <property type="entry name" value="GHMP_kinase_C_sf"/>
</dbReference>
<dbReference type="Gene3D" id="3.30.70.890">
    <property type="entry name" value="GHMP kinase, C-terminal domain"/>
    <property type="match status" value="1"/>
</dbReference>
<evidence type="ECO:0000313" key="11">
    <source>
        <dbReference type="EMBL" id="BBP46593.1"/>
    </source>
</evidence>
<dbReference type="GO" id="GO:0019287">
    <property type="term" value="P:isopentenyl diphosphate biosynthetic process, mevalonate pathway"/>
    <property type="evidence" value="ECO:0007669"/>
    <property type="project" value="UniProtKB-UniPathway"/>
</dbReference>
<keyword evidence="3" id="KW-0808">Transferase</keyword>
<comment type="pathway">
    <text evidence="9">Isoprenoid biosynthesis; isopentenyl diphosphate biosynthesis via mevalonate pathway; isopentenyl diphosphate from (R)-mevalonate: step 1/3.</text>
</comment>
<keyword evidence="12" id="KW-1185">Reference proteome</keyword>
<name>A0A6F8PWS0_9GAMM</name>
<dbReference type="EMBL" id="AP021889">
    <property type="protein sequence ID" value="BBP46593.1"/>
    <property type="molecule type" value="Genomic_DNA"/>
</dbReference>
<dbReference type="InterPro" id="IPR006204">
    <property type="entry name" value="GHMP_kinase_N_dom"/>
</dbReference>
<keyword evidence="4" id="KW-0547">Nucleotide-binding</keyword>
<keyword evidence="1" id="KW-0963">Cytoplasm</keyword>
<evidence type="ECO:0000256" key="8">
    <source>
        <dbReference type="ARBA" id="ARBA00023098"/>
    </source>
</evidence>
<dbReference type="Pfam" id="PF00288">
    <property type="entry name" value="GHMP_kinases_N"/>
    <property type="match status" value="1"/>
</dbReference>
<evidence type="ECO:0000256" key="1">
    <source>
        <dbReference type="ARBA" id="ARBA00022490"/>
    </source>
</evidence>
<dbReference type="PANTHER" id="PTHR43290">
    <property type="entry name" value="MEVALONATE KINASE"/>
    <property type="match status" value="1"/>
</dbReference>
<protein>
    <submittedName>
        <fullName evidence="11">Mevalonate kinase</fullName>
    </submittedName>
</protein>
<dbReference type="RefSeq" id="WP_173273390.1">
    <property type="nucleotide sequence ID" value="NZ_AP021889.1"/>
</dbReference>
<keyword evidence="7" id="KW-0460">Magnesium</keyword>
<dbReference type="PRINTS" id="PR00959">
    <property type="entry name" value="MEVGALKINASE"/>
</dbReference>
<organism evidence="11 12">
    <name type="scientific">Thiosulfatimonas sediminis</name>
    <dbReference type="NCBI Taxonomy" id="2675054"/>
    <lineage>
        <taxon>Bacteria</taxon>
        <taxon>Pseudomonadati</taxon>
        <taxon>Pseudomonadota</taxon>
        <taxon>Gammaproteobacteria</taxon>
        <taxon>Thiotrichales</taxon>
        <taxon>Piscirickettsiaceae</taxon>
        <taxon>Thiosulfatimonas</taxon>
    </lineage>
</organism>